<sequence length="783" mass="84638">MPFILQWSQEAEPAPAEILHEAQATSAATVQLVHVARGGWGGYQELTHDAGTRPAGTEELLHVALAWRPAAGQVAPPAPQVIYGTVPATVRVRTSLGDPVSVELSDDGTGPTGTITLPGVITPGEGSVTATVEVQGSGGTAGTLDGVSQPYSVRTSFRQVTLDLDDQWEVDETRGLERTTVRAHTAAAVRLGTVRLPELVDFIRKPTPRPERGQDCRARPEPQTMRVSGVVARAVQAAGVFLSFGPNVDPLTGEVWTEWDTPYSTAGKTPQQVLDDTYFAIGWHPVIRRFGSSVQLLILPPGGSDGTLDTTGDDLISGGTRRQESAQLPASVVMTGADLLVDLPDLGGLIQLAPDPTGFEQEILPNLQWLRSAPTPDGKGEVRTAYNKVLGQIVGVYSTTTQRLTVQEQVNGQTVTREFGRVLTSEEHTTSTYHPTCGDMLLRQQTVKSSWGYTVATKVRTEITGAYGFISAVTAGDPLGEETELIEQTWSPEGWLQSRVKTTRKLSSVQQANPEGELPDRGPLAPFEFLERVRFETFRPSWLMEWRESGGIPVPVYDADSFDPVRLGVRGGTITSGAEPMDAAPTRVTCPDPCSKRQRAIPNAVQIRADAGRQGTEVTRSVSWTRDRGTLATYARWVAADLAQRITRTRTLIGVPPIVPGMAAQDADGRGLRGVVQSVTVQVGSGQASTEVITHEPQPPRLSEHAYQSTQTTYRDIVLFRQVGGVTVQHFTGQFDGNAPRFENVFVRVAGTQYPSPLDELEWIDDPRYGPTATGNYGQEAMT</sequence>
<reference evidence="1 2" key="1">
    <citation type="submission" date="2022-12" db="EMBL/GenBank/DDBJ databases">
        <title>Genome Sequence of Deinococcus aquaticus Type Strain PB314.</title>
        <authorList>
            <person name="Albert C."/>
            <person name="Hill J."/>
            <person name="Boren L."/>
            <person name="Scholz-Ng S."/>
            <person name="Fatema N."/>
            <person name="Grosso R."/>
            <person name="Soboslay E."/>
            <person name="Tuohy J."/>
        </authorList>
    </citation>
    <scope>NUCLEOTIDE SEQUENCE [LARGE SCALE GENOMIC DNA]</scope>
    <source>
        <strain evidence="1 2">PB-314</strain>
        <plasmid evidence="1 2">pDATS02</plasmid>
    </source>
</reference>
<evidence type="ECO:0000313" key="1">
    <source>
        <dbReference type="EMBL" id="WDA60676.1"/>
    </source>
</evidence>
<accession>A0ABY7V653</accession>
<protein>
    <submittedName>
        <fullName evidence="1">Uncharacterized protein</fullName>
    </submittedName>
</protein>
<evidence type="ECO:0000313" key="2">
    <source>
        <dbReference type="Proteomes" id="UP001217044"/>
    </source>
</evidence>
<name>A0ABY7V653_9DEIO</name>
<keyword evidence="1" id="KW-0614">Plasmid</keyword>
<geneLocation type="plasmid" evidence="1 2">
    <name>pDATS02</name>
</geneLocation>
<organism evidence="1 2">
    <name type="scientific">Deinococcus aquaticus</name>
    <dbReference type="NCBI Taxonomy" id="328692"/>
    <lineage>
        <taxon>Bacteria</taxon>
        <taxon>Thermotogati</taxon>
        <taxon>Deinococcota</taxon>
        <taxon>Deinococci</taxon>
        <taxon>Deinococcales</taxon>
        <taxon>Deinococcaceae</taxon>
        <taxon>Deinococcus</taxon>
    </lineage>
</organism>
<dbReference type="EMBL" id="CP115167">
    <property type="protein sequence ID" value="WDA60676.1"/>
    <property type="molecule type" value="Genomic_DNA"/>
</dbReference>
<proteinExistence type="predicted"/>
<dbReference type="Proteomes" id="UP001217044">
    <property type="component" value="Plasmid pDATS02"/>
</dbReference>
<dbReference type="RefSeq" id="WP_273991424.1">
    <property type="nucleotide sequence ID" value="NZ_BAABQT010000016.1"/>
</dbReference>
<gene>
    <name evidence="1" type="ORF">M8445_17055</name>
</gene>
<keyword evidence="2" id="KW-1185">Reference proteome</keyword>